<evidence type="ECO:0000256" key="2">
    <source>
        <dbReference type="SAM" id="SignalP"/>
    </source>
</evidence>
<dbReference type="OrthoDB" id="1260658at2"/>
<reference evidence="4 5" key="2">
    <citation type="submission" date="2018-09" db="EMBL/GenBank/DDBJ databases">
        <title>Genomic Encyclopedia of Archaeal and Bacterial Type Strains, Phase II (KMG-II): from individual species to whole genera.</title>
        <authorList>
            <person name="Goeker M."/>
        </authorList>
    </citation>
    <scope>NUCLEOTIDE SEQUENCE [LARGE SCALE GENOMIC DNA]</scope>
    <source>
        <strain evidence="4 5">DSM 27620</strain>
    </source>
</reference>
<dbReference type="EMBL" id="BMCW01000003">
    <property type="protein sequence ID" value="GGG56361.1"/>
    <property type="molecule type" value="Genomic_DNA"/>
</dbReference>
<evidence type="ECO:0000313" key="4">
    <source>
        <dbReference type="EMBL" id="RKE87587.1"/>
    </source>
</evidence>
<organism evidence="4 5">
    <name type="scientific">Epilithonimonas arachidiradicis</name>
    <dbReference type="NCBI Taxonomy" id="1617282"/>
    <lineage>
        <taxon>Bacteria</taxon>
        <taxon>Pseudomonadati</taxon>
        <taxon>Bacteroidota</taxon>
        <taxon>Flavobacteriia</taxon>
        <taxon>Flavobacteriales</taxon>
        <taxon>Weeksellaceae</taxon>
        <taxon>Chryseobacterium group</taxon>
        <taxon>Epilithonimonas</taxon>
    </lineage>
</organism>
<feature type="compositionally biased region" description="Basic and acidic residues" evidence="1">
    <location>
        <begin position="44"/>
        <end position="54"/>
    </location>
</feature>
<dbReference type="EMBL" id="RAQH01000004">
    <property type="protein sequence ID" value="RKE87587.1"/>
    <property type="molecule type" value="Genomic_DNA"/>
</dbReference>
<evidence type="ECO:0000313" key="5">
    <source>
        <dbReference type="Proteomes" id="UP000285906"/>
    </source>
</evidence>
<dbReference type="Proteomes" id="UP000285906">
    <property type="component" value="Unassembled WGS sequence"/>
</dbReference>
<feature type="region of interest" description="Disordered" evidence="1">
    <location>
        <begin position="44"/>
        <end position="83"/>
    </location>
</feature>
<feature type="compositionally biased region" description="Polar residues" evidence="1">
    <location>
        <begin position="65"/>
        <end position="77"/>
    </location>
</feature>
<proteinExistence type="predicted"/>
<keyword evidence="6" id="KW-1185">Reference proteome</keyword>
<evidence type="ECO:0000256" key="1">
    <source>
        <dbReference type="SAM" id="MobiDB-lite"/>
    </source>
</evidence>
<reference evidence="3" key="1">
    <citation type="journal article" date="2014" name="Int. J. Syst. Evol. Microbiol.">
        <title>Complete genome of a new Firmicutes species belonging to the dominant human colonic microbiota ('Ruminococcus bicirculans') reveals two chromosomes and a selective capacity to utilize plant glucans.</title>
        <authorList>
            <consortium name="NISC Comparative Sequencing Program"/>
            <person name="Wegmann U."/>
            <person name="Louis P."/>
            <person name="Goesmann A."/>
            <person name="Henrissat B."/>
            <person name="Duncan S.H."/>
            <person name="Flint H.J."/>
        </authorList>
    </citation>
    <scope>NUCLEOTIDE SEQUENCE</scope>
    <source>
        <strain evidence="3">CCM 8490</strain>
    </source>
</reference>
<reference evidence="3" key="4">
    <citation type="submission" date="2024-05" db="EMBL/GenBank/DDBJ databases">
        <authorList>
            <person name="Sun Q."/>
            <person name="Sedlacek I."/>
        </authorList>
    </citation>
    <scope>NUCLEOTIDE SEQUENCE</scope>
    <source>
        <strain evidence="3">CCM 8490</strain>
    </source>
</reference>
<protein>
    <submittedName>
        <fullName evidence="4">Uncharacterized protein</fullName>
    </submittedName>
</protein>
<dbReference type="Proteomes" id="UP000658202">
    <property type="component" value="Unassembled WGS sequence"/>
</dbReference>
<sequence>MKNLYITILMIAGTSFAMAQESKTAEEKQEIPKEVIEANAKAYKDKAAEKKVERTGLASEEGLQKSKTQNKNSSAPSGKTIPGASDIYEIKASIPGRTVSNKKQVSTKKQVQGLPSTATLAEIKKTIPKN</sequence>
<name>A0A420D985_9FLAO</name>
<dbReference type="RefSeq" id="WP_120213374.1">
    <property type="nucleotide sequence ID" value="NZ_BMCW01000003.1"/>
</dbReference>
<accession>A0A420D985</accession>
<reference evidence="6" key="3">
    <citation type="journal article" date="2019" name="Int. J. Syst. Evol. Microbiol.">
        <title>The Global Catalogue of Microorganisms (GCM) 10K type strain sequencing project: providing services to taxonomists for standard genome sequencing and annotation.</title>
        <authorList>
            <consortium name="The Broad Institute Genomics Platform"/>
            <consortium name="The Broad Institute Genome Sequencing Center for Infectious Disease"/>
            <person name="Wu L."/>
            <person name="Ma J."/>
        </authorList>
    </citation>
    <scope>NUCLEOTIDE SEQUENCE [LARGE SCALE GENOMIC DNA]</scope>
    <source>
        <strain evidence="6">CCM 8490</strain>
    </source>
</reference>
<evidence type="ECO:0000313" key="6">
    <source>
        <dbReference type="Proteomes" id="UP000658202"/>
    </source>
</evidence>
<gene>
    <name evidence="4" type="ORF">BXY58_1705</name>
    <name evidence="3" type="ORF">GCM10007332_17550</name>
</gene>
<feature type="chain" id="PRO_5019322820" evidence="2">
    <location>
        <begin position="20"/>
        <end position="130"/>
    </location>
</feature>
<evidence type="ECO:0000313" key="3">
    <source>
        <dbReference type="EMBL" id="GGG56361.1"/>
    </source>
</evidence>
<feature type="signal peptide" evidence="2">
    <location>
        <begin position="1"/>
        <end position="19"/>
    </location>
</feature>
<dbReference type="AlphaFoldDB" id="A0A420D985"/>
<keyword evidence="2" id="KW-0732">Signal</keyword>
<comment type="caution">
    <text evidence="4">The sequence shown here is derived from an EMBL/GenBank/DDBJ whole genome shotgun (WGS) entry which is preliminary data.</text>
</comment>